<dbReference type="Proteomes" id="UP000054538">
    <property type="component" value="Unassembled WGS sequence"/>
</dbReference>
<feature type="compositionally biased region" description="Low complexity" evidence="1">
    <location>
        <begin position="1"/>
        <end position="11"/>
    </location>
</feature>
<dbReference type="HOGENOM" id="CLU_649076_0_0_1"/>
<gene>
    <name evidence="2" type="ORF">PAXRUDRAFT_28761</name>
</gene>
<evidence type="ECO:0000313" key="2">
    <source>
        <dbReference type="EMBL" id="KIK77693.1"/>
    </source>
</evidence>
<accession>A0A0D0CQQ0</accession>
<reference evidence="2 3" key="1">
    <citation type="submission" date="2014-04" db="EMBL/GenBank/DDBJ databases">
        <authorList>
            <consortium name="DOE Joint Genome Institute"/>
            <person name="Kuo A."/>
            <person name="Kohler A."/>
            <person name="Jargeat P."/>
            <person name="Nagy L.G."/>
            <person name="Floudas D."/>
            <person name="Copeland A."/>
            <person name="Barry K.W."/>
            <person name="Cichocki N."/>
            <person name="Veneault-Fourrey C."/>
            <person name="LaButti K."/>
            <person name="Lindquist E.A."/>
            <person name="Lipzen A."/>
            <person name="Lundell T."/>
            <person name="Morin E."/>
            <person name="Murat C."/>
            <person name="Sun H."/>
            <person name="Tunlid A."/>
            <person name="Henrissat B."/>
            <person name="Grigoriev I.V."/>
            <person name="Hibbett D.S."/>
            <person name="Martin F."/>
            <person name="Nordberg H.P."/>
            <person name="Cantor M.N."/>
            <person name="Hua S.X."/>
        </authorList>
    </citation>
    <scope>NUCLEOTIDE SEQUENCE [LARGE SCALE GENOMIC DNA]</scope>
    <source>
        <strain evidence="2 3">Ve08.2h10</strain>
    </source>
</reference>
<organism evidence="2 3">
    <name type="scientific">Paxillus rubicundulus Ve08.2h10</name>
    <dbReference type="NCBI Taxonomy" id="930991"/>
    <lineage>
        <taxon>Eukaryota</taxon>
        <taxon>Fungi</taxon>
        <taxon>Dikarya</taxon>
        <taxon>Basidiomycota</taxon>
        <taxon>Agaricomycotina</taxon>
        <taxon>Agaricomycetes</taxon>
        <taxon>Agaricomycetidae</taxon>
        <taxon>Boletales</taxon>
        <taxon>Paxilineae</taxon>
        <taxon>Paxillaceae</taxon>
        <taxon>Paxillus</taxon>
    </lineage>
</organism>
<protein>
    <submittedName>
        <fullName evidence="2">Uncharacterized protein</fullName>
    </submittedName>
</protein>
<name>A0A0D0CQQ0_9AGAM</name>
<proteinExistence type="predicted"/>
<evidence type="ECO:0000256" key="1">
    <source>
        <dbReference type="SAM" id="MobiDB-lite"/>
    </source>
</evidence>
<feature type="region of interest" description="Disordered" evidence="1">
    <location>
        <begin position="1"/>
        <end position="25"/>
    </location>
</feature>
<dbReference type="InParanoid" id="A0A0D0CQQ0"/>
<dbReference type="EMBL" id="KN826874">
    <property type="protein sequence ID" value="KIK77693.1"/>
    <property type="molecule type" value="Genomic_DNA"/>
</dbReference>
<dbReference type="AlphaFoldDB" id="A0A0D0CQQ0"/>
<keyword evidence="3" id="KW-1185">Reference proteome</keyword>
<dbReference type="OrthoDB" id="3239511at2759"/>
<evidence type="ECO:0000313" key="3">
    <source>
        <dbReference type="Proteomes" id="UP000054538"/>
    </source>
</evidence>
<reference evidence="3" key="2">
    <citation type="submission" date="2015-01" db="EMBL/GenBank/DDBJ databases">
        <title>Evolutionary Origins and Diversification of the Mycorrhizal Mutualists.</title>
        <authorList>
            <consortium name="DOE Joint Genome Institute"/>
            <consortium name="Mycorrhizal Genomics Consortium"/>
            <person name="Kohler A."/>
            <person name="Kuo A."/>
            <person name="Nagy L.G."/>
            <person name="Floudas D."/>
            <person name="Copeland A."/>
            <person name="Barry K.W."/>
            <person name="Cichocki N."/>
            <person name="Veneault-Fourrey C."/>
            <person name="LaButti K."/>
            <person name="Lindquist E.A."/>
            <person name="Lipzen A."/>
            <person name="Lundell T."/>
            <person name="Morin E."/>
            <person name="Murat C."/>
            <person name="Riley R."/>
            <person name="Ohm R."/>
            <person name="Sun H."/>
            <person name="Tunlid A."/>
            <person name="Henrissat B."/>
            <person name="Grigoriev I.V."/>
            <person name="Hibbett D.S."/>
            <person name="Martin F."/>
        </authorList>
    </citation>
    <scope>NUCLEOTIDE SEQUENCE [LARGE SCALE GENOMIC DNA]</scope>
    <source>
        <strain evidence="3">Ve08.2h10</strain>
    </source>
</reference>
<sequence length="423" mass="47526">MAAAAISSSASHPKAGASVPDYSDNNSINTSAAFDGAEDTYNGDVMSISGESRQTYQQVPETLRDYFKTEYHPKSSRPPVTKSFSTYGQTSAAMPPIVDQQPWQPYLSHLDFEFVELTHEAALSKEQTEQFLHLIWKITNGPLKFSFKSHSNVMTPSMLLRENSAPFVIILYADKTHLSSSGGVKDAQNCFWIVRYSNPHEILTFDPLHVDNIGFWGNHLFGQLKQHLNALGREFEKKLDDQHTAFPHWQNFNHFKSVTNISFSNGNKLLNISKQVLYTTQNILTHKQAPTGYALLMCIVYIALTKDNGKSGTFPRTYVAQMIHSQIDHLNEEQRRCILDRATLEDDESETLDTIEIQGHIYLGSSRVPAMFAEVEEAGSSNRAFLNFCKKLTLFINSFMAANNVPLPSGTSWLKPSAEDKIC</sequence>